<proteinExistence type="predicted"/>
<dbReference type="PANTHER" id="PTHR14969">
    <property type="entry name" value="SPHINGOSINE-1-PHOSPHATE PHOSPHOHYDROLASE"/>
    <property type="match status" value="1"/>
</dbReference>
<dbReference type="CDD" id="cd03392">
    <property type="entry name" value="PAP2_like_2"/>
    <property type="match status" value="1"/>
</dbReference>
<dbReference type="SMART" id="SM00014">
    <property type="entry name" value="acidPPc"/>
    <property type="match status" value="1"/>
</dbReference>
<dbReference type="PANTHER" id="PTHR14969:SF13">
    <property type="entry name" value="AT30094P"/>
    <property type="match status" value="1"/>
</dbReference>
<evidence type="ECO:0000313" key="3">
    <source>
        <dbReference type="EMBL" id="PJA37107.1"/>
    </source>
</evidence>
<feature type="transmembrane region" description="Helical" evidence="1">
    <location>
        <begin position="167"/>
        <end position="186"/>
    </location>
</feature>
<dbReference type="Pfam" id="PF01569">
    <property type="entry name" value="PAP2"/>
    <property type="match status" value="1"/>
</dbReference>
<dbReference type="InterPro" id="IPR000326">
    <property type="entry name" value="PAP2/HPO"/>
</dbReference>
<evidence type="ECO:0000256" key="1">
    <source>
        <dbReference type="SAM" id="Phobius"/>
    </source>
</evidence>
<feature type="transmembrane region" description="Helical" evidence="1">
    <location>
        <begin position="126"/>
        <end position="147"/>
    </location>
</feature>
<organism evidence="3 4">
    <name type="scientific">candidate division WWE3 bacterium CG_4_9_14_3_um_filter_43_9</name>
    <dbReference type="NCBI Taxonomy" id="1975082"/>
    <lineage>
        <taxon>Bacteria</taxon>
        <taxon>Katanobacteria</taxon>
    </lineage>
</organism>
<dbReference type="Gene3D" id="1.20.144.10">
    <property type="entry name" value="Phosphatidic acid phosphatase type 2/haloperoxidase"/>
    <property type="match status" value="2"/>
</dbReference>
<reference evidence="4" key="1">
    <citation type="submission" date="2017-09" db="EMBL/GenBank/DDBJ databases">
        <title>Depth-based differentiation of microbial function through sediment-hosted aquifers and enrichment of novel symbionts in the deep terrestrial subsurface.</title>
        <authorList>
            <person name="Probst A.J."/>
            <person name="Ladd B."/>
            <person name="Jarett J.K."/>
            <person name="Geller-Mcgrath D.E."/>
            <person name="Sieber C.M.K."/>
            <person name="Emerson J.B."/>
            <person name="Anantharaman K."/>
            <person name="Thomas B.C."/>
            <person name="Malmstrom R."/>
            <person name="Stieglmeier M."/>
            <person name="Klingl A."/>
            <person name="Woyke T."/>
            <person name="Ryan C.M."/>
            <person name="Banfield J.F."/>
        </authorList>
    </citation>
    <scope>NUCLEOTIDE SEQUENCE [LARGE SCALE GENOMIC DNA]</scope>
</reference>
<feature type="transmembrane region" description="Helical" evidence="1">
    <location>
        <begin position="40"/>
        <end position="63"/>
    </location>
</feature>
<feature type="domain" description="Phosphatidic acid phosphatase type 2/haloperoxidase" evidence="2">
    <location>
        <begin position="126"/>
        <end position="238"/>
    </location>
</feature>
<keyword evidence="1" id="KW-0812">Transmembrane</keyword>
<dbReference type="Proteomes" id="UP000230538">
    <property type="component" value="Unassembled WGS sequence"/>
</dbReference>
<feature type="transmembrane region" description="Helical" evidence="1">
    <location>
        <begin position="94"/>
        <end position="119"/>
    </location>
</feature>
<sequence>MLYCLFYWYSFEGNSQTMKNEVTGKIRAVKGFISHSQAGLLIFLEIVVGSFLSLVFLFLFLALTDGVLEKQVLTFDVALSRLIYAYRTPTLTQFMSLVTNLGSAPLIAIGMLVIVLLCFQSCKRGVVFFLFTLLTGVTLNLLLKLIFRVPRPDISPLEIATIYSFPSGHAMNSTVFYGSVAFLLFHFTRHKKLAVVVTILASVLILLVGASRIYLGVHYPSDVLASYLVGLLWLLICLLFECTLRILKFCPHREWKNVLSRTIDRKRVHPLVLKQDCDC</sequence>
<feature type="transmembrane region" description="Helical" evidence="1">
    <location>
        <begin position="193"/>
        <end position="215"/>
    </location>
</feature>
<comment type="caution">
    <text evidence="3">The sequence shown here is derived from an EMBL/GenBank/DDBJ whole genome shotgun (WGS) entry which is preliminary data.</text>
</comment>
<accession>A0A2M7WVL7</accession>
<keyword evidence="1" id="KW-0472">Membrane</keyword>
<dbReference type="InterPro" id="IPR036938">
    <property type="entry name" value="PAP2/HPO_sf"/>
</dbReference>
<protein>
    <recommendedName>
        <fullName evidence="2">Phosphatidic acid phosphatase type 2/haloperoxidase domain-containing protein</fullName>
    </recommendedName>
</protein>
<name>A0A2M7WVL7_UNCKA</name>
<evidence type="ECO:0000313" key="4">
    <source>
        <dbReference type="Proteomes" id="UP000230538"/>
    </source>
</evidence>
<feature type="transmembrane region" description="Helical" evidence="1">
    <location>
        <begin position="227"/>
        <end position="247"/>
    </location>
</feature>
<gene>
    <name evidence="3" type="ORF">CO181_04925</name>
</gene>
<evidence type="ECO:0000259" key="2">
    <source>
        <dbReference type="SMART" id="SM00014"/>
    </source>
</evidence>
<dbReference type="AlphaFoldDB" id="A0A2M7WVL7"/>
<dbReference type="EMBL" id="PFXB01000133">
    <property type="protein sequence ID" value="PJA37107.1"/>
    <property type="molecule type" value="Genomic_DNA"/>
</dbReference>
<dbReference type="SUPFAM" id="SSF48317">
    <property type="entry name" value="Acid phosphatase/Vanadium-dependent haloperoxidase"/>
    <property type="match status" value="1"/>
</dbReference>
<keyword evidence="1" id="KW-1133">Transmembrane helix</keyword>